<evidence type="ECO:0000313" key="2">
    <source>
        <dbReference type="Proteomes" id="UP000198287"/>
    </source>
</evidence>
<dbReference type="OrthoDB" id="10012363at2759"/>
<name>A0A226E958_FOLCA</name>
<evidence type="ECO:0000313" key="1">
    <source>
        <dbReference type="EMBL" id="OXA53920.1"/>
    </source>
</evidence>
<dbReference type="EMBL" id="LNIX01000005">
    <property type="protein sequence ID" value="OXA53920.1"/>
    <property type="molecule type" value="Genomic_DNA"/>
</dbReference>
<gene>
    <name evidence="1" type="ORF">Fcan01_10889</name>
</gene>
<dbReference type="Proteomes" id="UP000198287">
    <property type="component" value="Unassembled WGS sequence"/>
</dbReference>
<organism evidence="1 2">
    <name type="scientific">Folsomia candida</name>
    <name type="common">Springtail</name>
    <dbReference type="NCBI Taxonomy" id="158441"/>
    <lineage>
        <taxon>Eukaryota</taxon>
        <taxon>Metazoa</taxon>
        <taxon>Ecdysozoa</taxon>
        <taxon>Arthropoda</taxon>
        <taxon>Hexapoda</taxon>
        <taxon>Collembola</taxon>
        <taxon>Entomobryomorpha</taxon>
        <taxon>Isotomoidea</taxon>
        <taxon>Isotomidae</taxon>
        <taxon>Proisotominae</taxon>
        <taxon>Folsomia</taxon>
    </lineage>
</organism>
<dbReference type="AlphaFoldDB" id="A0A226E958"/>
<reference evidence="1 2" key="1">
    <citation type="submission" date="2015-12" db="EMBL/GenBank/DDBJ databases">
        <title>The genome of Folsomia candida.</title>
        <authorList>
            <person name="Faddeeva A."/>
            <person name="Derks M.F."/>
            <person name="Anvar Y."/>
            <person name="Smit S."/>
            <person name="Van Straalen N."/>
            <person name="Roelofs D."/>
        </authorList>
    </citation>
    <scope>NUCLEOTIDE SEQUENCE [LARGE SCALE GENOMIC DNA]</scope>
    <source>
        <strain evidence="1 2">VU population</strain>
        <tissue evidence="1">Whole body</tissue>
    </source>
</reference>
<comment type="caution">
    <text evidence="1">The sequence shown here is derived from an EMBL/GenBank/DDBJ whole genome shotgun (WGS) entry which is preliminary data.</text>
</comment>
<sequence length="439" mass="48264">MKLMEPILMGDSQSDVCLRKILNTNFSHPEEKLGVLLLARNDSNPAIRIAEEEGTKLSWFSPDLIEHEEYAFDLGNKERMANLQIYTNLFVGSTGWDNAERLLGELGKNFAYDATTLAVNQINGIFNAKKISHGLSGLIEFDERTGSRVGEGIFFGVTALDRNKSIEKIVTLLQPSNWVLENIISISKSSESVISQPGTSTTFTRAELVNLANRSRHEMGCDKHILHVTTYDPFSQAAYEHSFLEDDLPEYIVLLNQHGFGIKVTCRLSEKLHRITSVKIACTPKNGDVQCFQSAIKSNRSKRSSVKESDVIESRQGAAAKPDAKPEFDLRLILKAAKPFVGTCIGASTGCAMCVLVLGRLPLSAVPAICSGPCFVGTFGGCGALLARASAETTVICTELFRQGYLEVDMFVADAEFGKDMMNNNPTAMRIRSLINFTF</sequence>
<proteinExistence type="predicted"/>
<accession>A0A226E958</accession>
<keyword evidence="2" id="KW-1185">Reference proteome</keyword>
<protein>
    <submittedName>
        <fullName evidence="1">Uncharacterized protein</fullName>
    </submittedName>
</protein>